<keyword evidence="2" id="KW-0560">Oxidoreductase</keyword>
<accession>A0A562JEC1</accession>
<evidence type="ECO:0000259" key="4">
    <source>
        <dbReference type="PROSITE" id="PS51176"/>
    </source>
</evidence>
<dbReference type="GO" id="GO:0004665">
    <property type="term" value="F:prephenate dehydrogenase (NADP+) activity"/>
    <property type="evidence" value="ECO:0007669"/>
    <property type="project" value="InterPro"/>
</dbReference>
<dbReference type="PANTHER" id="PTHR21363">
    <property type="entry name" value="PREPHENATE DEHYDROGENASE"/>
    <property type="match status" value="1"/>
</dbReference>
<dbReference type="OrthoDB" id="9802008at2"/>
<dbReference type="InterPro" id="IPR008927">
    <property type="entry name" value="6-PGluconate_DH-like_C_sf"/>
</dbReference>
<dbReference type="Pfam" id="PF02153">
    <property type="entry name" value="PDH_N"/>
    <property type="match status" value="1"/>
</dbReference>
<gene>
    <name evidence="5" type="ORF">LY60_01272</name>
</gene>
<dbReference type="GO" id="GO:0006571">
    <property type="term" value="P:tyrosine biosynthetic process"/>
    <property type="evidence" value="ECO:0007669"/>
    <property type="project" value="InterPro"/>
</dbReference>
<dbReference type="RefSeq" id="WP_145081434.1">
    <property type="nucleotide sequence ID" value="NZ_VLKH01000003.1"/>
</dbReference>
<evidence type="ECO:0000256" key="2">
    <source>
        <dbReference type="ARBA" id="ARBA00023002"/>
    </source>
</evidence>
<comment type="similarity">
    <text evidence="1">Belongs to the prephenate/arogenate dehydrogenase family.</text>
</comment>
<dbReference type="InterPro" id="IPR046826">
    <property type="entry name" value="PDH_N"/>
</dbReference>
<keyword evidence="6" id="KW-1185">Reference proteome</keyword>
<dbReference type="EMBL" id="VLKH01000003">
    <property type="protein sequence ID" value="TWH81521.1"/>
    <property type="molecule type" value="Genomic_DNA"/>
</dbReference>
<evidence type="ECO:0000256" key="3">
    <source>
        <dbReference type="ARBA" id="ARBA00029440"/>
    </source>
</evidence>
<dbReference type="Gene3D" id="1.10.3660.10">
    <property type="entry name" value="6-phosphogluconate dehydrogenase C-terminal like domain"/>
    <property type="match status" value="1"/>
</dbReference>
<dbReference type="SUPFAM" id="SSF51735">
    <property type="entry name" value="NAD(P)-binding Rossmann-fold domains"/>
    <property type="match status" value="1"/>
</dbReference>
<dbReference type="Pfam" id="PF20463">
    <property type="entry name" value="PDH_C"/>
    <property type="match status" value="1"/>
</dbReference>
<comment type="pathway">
    <text evidence="3">Amino-acid biosynthesis.</text>
</comment>
<evidence type="ECO:0000313" key="5">
    <source>
        <dbReference type="EMBL" id="TWH81521.1"/>
    </source>
</evidence>
<organism evidence="5 6">
    <name type="scientific">Sedimentibacter saalensis</name>
    <dbReference type="NCBI Taxonomy" id="130788"/>
    <lineage>
        <taxon>Bacteria</taxon>
        <taxon>Bacillati</taxon>
        <taxon>Bacillota</taxon>
        <taxon>Tissierellia</taxon>
        <taxon>Sedimentibacter</taxon>
    </lineage>
</organism>
<dbReference type="AlphaFoldDB" id="A0A562JEC1"/>
<dbReference type="InterPro" id="IPR046825">
    <property type="entry name" value="PDH_C"/>
</dbReference>
<dbReference type="PANTHER" id="PTHR21363:SF0">
    <property type="entry name" value="PREPHENATE DEHYDROGENASE [NADP(+)]"/>
    <property type="match status" value="1"/>
</dbReference>
<evidence type="ECO:0000256" key="1">
    <source>
        <dbReference type="ARBA" id="ARBA00007964"/>
    </source>
</evidence>
<evidence type="ECO:0000313" key="6">
    <source>
        <dbReference type="Proteomes" id="UP000315343"/>
    </source>
</evidence>
<dbReference type="GO" id="GO:0008977">
    <property type="term" value="F:prephenate dehydrogenase (NAD+) activity"/>
    <property type="evidence" value="ECO:0007669"/>
    <property type="project" value="InterPro"/>
</dbReference>
<dbReference type="InterPro" id="IPR003099">
    <property type="entry name" value="Prephen_DH"/>
</dbReference>
<dbReference type="FunFam" id="3.40.50.720:FF:000208">
    <property type="entry name" value="Prephenate dehydrogenase"/>
    <property type="match status" value="1"/>
</dbReference>
<dbReference type="PROSITE" id="PS51176">
    <property type="entry name" value="PDH_ADH"/>
    <property type="match status" value="1"/>
</dbReference>
<dbReference type="Gene3D" id="3.40.50.720">
    <property type="entry name" value="NAD(P)-binding Rossmann-like Domain"/>
    <property type="match status" value="1"/>
</dbReference>
<sequence length="288" mass="32555">MDIACDFNITIVGLGLIGGSMAKSIRENLSVKSIWALDLDRDVLKEAHESGIIDDLFEDDTIPIKNSDIVILCTYPNAVLEFMKKNRDNFKHGALITDTSGIKEKIVQGARDVLRSDCEFIGGHPMSGKESMGYKYSDGSIFQGTNYIITPDEKSNKELVLLLKEILFTIGFKRIIEMSPREHDRIVAYTSQLPHILACIMMNSKSFERSKDLHGGSFRDITRVADINCELWSELLHENKQNIVAELEAVIEDIKNISKMIDNDDIDSLKVVFKNSSMLRKEMNYEKA</sequence>
<dbReference type="InterPro" id="IPR050812">
    <property type="entry name" value="Preph/Arog_dehydrog"/>
</dbReference>
<dbReference type="InterPro" id="IPR036291">
    <property type="entry name" value="NAD(P)-bd_dom_sf"/>
</dbReference>
<dbReference type="GO" id="GO:0070403">
    <property type="term" value="F:NAD+ binding"/>
    <property type="evidence" value="ECO:0007669"/>
    <property type="project" value="InterPro"/>
</dbReference>
<dbReference type="Proteomes" id="UP000315343">
    <property type="component" value="Unassembled WGS sequence"/>
</dbReference>
<proteinExistence type="inferred from homology"/>
<reference evidence="5 6" key="1">
    <citation type="submission" date="2019-07" db="EMBL/GenBank/DDBJ databases">
        <title>Genomic Encyclopedia of Type Strains, Phase I: the one thousand microbial genomes (KMG-I) project.</title>
        <authorList>
            <person name="Kyrpides N."/>
        </authorList>
    </citation>
    <scope>NUCLEOTIDE SEQUENCE [LARGE SCALE GENOMIC DNA]</scope>
    <source>
        <strain evidence="5 6">DSM 13558</strain>
    </source>
</reference>
<feature type="domain" description="Prephenate/arogenate dehydrogenase" evidence="4">
    <location>
        <begin position="7"/>
        <end position="288"/>
    </location>
</feature>
<name>A0A562JEC1_9FIRM</name>
<dbReference type="SUPFAM" id="SSF48179">
    <property type="entry name" value="6-phosphogluconate dehydrogenase C-terminal domain-like"/>
    <property type="match status" value="1"/>
</dbReference>
<comment type="caution">
    <text evidence="5">The sequence shown here is derived from an EMBL/GenBank/DDBJ whole genome shotgun (WGS) entry which is preliminary data.</text>
</comment>
<protein>
    <submittedName>
        <fullName evidence="5">Prephenate dehydrogenase</fullName>
    </submittedName>
</protein>